<gene>
    <name evidence="1" type="ORF">S12H4_50462</name>
</gene>
<protein>
    <submittedName>
        <fullName evidence="1">Uncharacterized protein</fullName>
    </submittedName>
</protein>
<dbReference type="AlphaFoldDB" id="X1TLI0"/>
<reference evidence="1" key="1">
    <citation type="journal article" date="2014" name="Front. Microbiol.">
        <title>High frequency of phylogenetically diverse reductive dehalogenase-homologous genes in deep subseafloor sedimentary metagenomes.</title>
        <authorList>
            <person name="Kawai M."/>
            <person name="Futagami T."/>
            <person name="Toyoda A."/>
            <person name="Takaki Y."/>
            <person name="Nishi S."/>
            <person name="Hori S."/>
            <person name="Arai W."/>
            <person name="Tsubouchi T."/>
            <person name="Morono Y."/>
            <person name="Uchiyama I."/>
            <person name="Ito T."/>
            <person name="Fujiyama A."/>
            <person name="Inagaki F."/>
            <person name="Takami H."/>
        </authorList>
    </citation>
    <scope>NUCLEOTIDE SEQUENCE</scope>
    <source>
        <strain evidence="1">Expedition CK06-06</strain>
    </source>
</reference>
<name>X1TLI0_9ZZZZ</name>
<comment type="caution">
    <text evidence="1">The sequence shown here is derived from an EMBL/GenBank/DDBJ whole genome shotgun (WGS) entry which is preliminary data.</text>
</comment>
<sequence length="29" mass="3171">AGVSAAMGAFLTWDALIVQFWFRKKPSGD</sequence>
<accession>X1TLI0</accession>
<organism evidence="1">
    <name type="scientific">marine sediment metagenome</name>
    <dbReference type="NCBI Taxonomy" id="412755"/>
    <lineage>
        <taxon>unclassified sequences</taxon>
        <taxon>metagenomes</taxon>
        <taxon>ecological metagenomes</taxon>
    </lineage>
</organism>
<feature type="non-terminal residue" evidence="1">
    <location>
        <position position="1"/>
    </location>
</feature>
<dbReference type="EMBL" id="BARW01031779">
    <property type="protein sequence ID" value="GAJ06114.1"/>
    <property type="molecule type" value="Genomic_DNA"/>
</dbReference>
<evidence type="ECO:0000313" key="1">
    <source>
        <dbReference type="EMBL" id="GAJ06114.1"/>
    </source>
</evidence>
<proteinExistence type="predicted"/>